<dbReference type="RefSeq" id="WP_241349063.1">
    <property type="nucleotide sequence ID" value="NZ_JAKZGP010000044.1"/>
</dbReference>
<dbReference type="EMBL" id="JAKZGP010000044">
    <property type="protein sequence ID" value="MCH7410702.1"/>
    <property type="molecule type" value="Genomic_DNA"/>
</dbReference>
<evidence type="ECO:0000313" key="2">
    <source>
        <dbReference type="Proteomes" id="UP001165489"/>
    </source>
</evidence>
<reference evidence="1" key="1">
    <citation type="submission" date="2022-03" db="EMBL/GenBank/DDBJ databases">
        <title>De novo assembled genomes of Belliella spp. (Cyclobacteriaceae) strains.</title>
        <authorList>
            <person name="Szabo A."/>
            <person name="Korponai K."/>
            <person name="Felfoldi T."/>
        </authorList>
    </citation>
    <scope>NUCLEOTIDE SEQUENCE</scope>
    <source>
        <strain evidence="1">DSM 111904</strain>
    </source>
</reference>
<proteinExistence type="predicted"/>
<gene>
    <name evidence="1" type="ORF">MM239_14940</name>
</gene>
<name>A0ABS9V2R6_9BACT</name>
<evidence type="ECO:0000313" key="1">
    <source>
        <dbReference type="EMBL" id="MCH7410702.1"/>
    </source>
</evidence>
<accession>A0ABS9V2R6</accession>
<keyword evidence="2" id="KW-1185">Reference proteome</keyword>
<protein>
    <submittedName>
        <fullName evidence="1">Uncharacterized protein</fullName>
    </submittedName>
</protein>
<sequence>MNYKYGGFVQMSNSAREDGSNVPHERLFQEVVAEEPGYFYIYLSNDSNTGSEAFIDDFTIMTSQSYIVQQIDYYPFGLIANNNVRTSDKETKDLFQGKNYEELTG</sequence>
<organism evidence="1 2">
    <name type="scientific">Belliella filtrata</name>
    <dbReference type="NCBI Taxonomy" id="2923435"/>
    <lineage>
        <taxon>Bacteria</taxon>
        <taxon>Pseudomonadati</taxon>
        <taxon>Bacteroidota</taxon>
        <taxon>Cytophagia</taxon>
        <taxon>Cytophagales</taxon>
        <taxon>Cyclobacteriaceae</taxon>
        <taxon>Belliella</taxon>
    </lineage>
</organism>
<dbReference type="Proteomes" id="UP001165489">
    <property type="component" value="Unassembled WGS sequence"/>
</dbReference>
<comment type="caution">
    <text evidence="1">The sequence shown here is derived from an EMBL/GenBank/DDBJ whole genome shotgun (WGS) entry which is preliminary data.</text>
</comment>